<evidence type="ECO:0000256" key="8">
    <source>
        <dbReference type="ARBA" id="ARBA00023049"/>
    </source>
</evidence>
<dbReference type="Proteomes" id="UP000094527">
    <property type="component" value="Unassembled WGS sequence"/>
</dbReference>
<evidence type="ECO:0000256" key="7">
    <source>
        <dbReference type="ARBA" id="ARBA00022833"/>
    </source>
</evidence>
<evidence type="ECO:0000313" key="12">
    <source>
        <dbReference type="EMBL" id="ODM98157.1"/>
    </source>
</evidence>
<dbReference type="Pfam" id="PF01431">
    <property type="entry name" value="Peptidase_M13"/>
    <property type="match status" value="1"/>
</dbReference>
<feature type="domain" description="Peptidase M13 N-terminal" evidence="11">
    <location>
        <begin position="73"/>
        <end position="480"/>
    </location>
</feature>
<sequence>MPRKQAGRERKLQVVLGVLSLIILGLLFVTTFFGVQLKKKNDELKVVGNVCDTKECVTAAGDMIKSMDLSASPCDNFFQFACGNWLKNNPIPDTASSWNQFNVLRDHLNRKIRGDKCFVVFERRFKVVEKMREILERKMDEKDPLPLNIAKKFYNSCLAQNTTSHAELSELMNEVFDESTLDPNELGKKLGELRRVVAGNFLISTSVSLDEENTARHTIYIDQPTLGLNRIYMVQTPEHAYKTAYVELIQEIWETVYPNLTRNYTEIAMEIVNFETKIAEISTKPEDRRDRTKLYNPMTIAQLSNLTSNASMINWDDYIEEIFKNVPELGDIKLLRVIVRDIPYFMEFGNILKNTSEENKDILWNYLRWRVILNYANDVNNNLRDILFHYAKKTQGTMYPPPRWQVCSDRANSLFGMAISYHYVQDQFTSDFQHQMKDMIGNIQQAFYDILNEIDWFGEASTKVKAKQKAEKMKNFIGYPEWLLDKANNHSALRDEYDGVPEVMSEDHFKNMLRLIDWKNLDNLKHIKRSKNPSKWISDPTVVNAFYSSTYNSITFPGGILQPPFYFTGKPIQALNYGAIGMVIGHEVTHGFDDRGRQSDGDGDLVDWWDEETVNQYTVRAKCFVNQYESYTAEEANMTLNGNNTLGENIADNGGLRQAFRAYQSYTRKNGPEPRLPGLHFTPEQLFFVAFSQIWCGAYTKQGMEGQIKTGVHSPNRFRVRGVLQNSFEFAETWNCPRPNEESVCRIW</sequence>
<evidence type="ECO:0000256" key="1">
    <source>
        <dbReference type="ARBA" id="ARBA00001947"/>
    </source>
</evidence>
<dbReference type="InterPro" id="IPR008753">
    <property type="entry name" value="Peptidase_M13_N"/>
</dbReference>
<dbReference type="GO" id="GO:0004222">
    <property type="term" value="F:metalloendopeptidase activity"/>
    <property type="evidence" value="ECO:0007669"/>
    <property type="project" value="InterPro"/>
</dbReference>
<dbReference type="PROSITE" id="PS51885">
    <property type="entry name" value="NEPRILYSIN"/>
    <property type="match status" value="1"/>
</dbReference>
<evidence type="ECO:0000256" key="4">
    <source>
        <dbReference type="ARBA" id="ARBA00022670"/>
    </source>
</evidence>
<keyword evidence="13" id="KW-1185">Reference proteome</keyword>
<dbReference type="InterPro" id="IPR042089">
    <property type="entry name" value="Peptidase_M13_dom_2"/>
</dbReference>
<dbReference type="Gene3D" id="1.10.1380.10">
    <property type="entry name" value="Neutral endopeptidase , domain2"/>
    <property type="match status" value="1"/>
</dbReference>
<dbReference type="PRINTS" id="PR00786">
    <property type="entry name" value="NEPRILYSIN"/>
</dbReference>
<keyword evidence="9" id="KW-1133">Transmembrane helix</keyword>
<dbReference type="OrthoDB" id="6475849at2759"/>
<protein>
    <submittedName>
        <fullName evidence="12">Neprilysin</fullName>
    </submittedName>
</protein>
<dbReference type="GO" id="GO:0016485">
    <property type="term" value="P:protein processing"/>
    <property type="evidence" value="ECO:0007669"/>
    <property type="project" value="TreeGrafter"/>
</dbReference>
<dbReference type="InterPro" id="IPR024079">
    <property type="entry name" value="MetalloPept_cat_dom_sf"/>
</dbReference>
<comment type="subcellular location">
    <subcellularLocation>
        <location evidence="2">Cell membrane</location>
        <topology evidence="2">Single-pass type II membrane protein</topology>
    </subcellularLocation>
</comment>
<evidence type="ECO:0000313" key="13">
    <source>
        <dbReference type="Proteomes" id="UP000094527"/>
    </source>
</evidence>
<dbReference type="OMA" id="TTRNRMM"/>
<dbReference type="EMBL" id="LJIJ01000377">
    <property type="protein sequence ID" value="ODM98157.1"/>
    <property type="molecule type" value="Genomic_DNA"/>
</dbReference>
<dbReference type="CDD" id="cd08662">
    <property type="entry name" value="M13"/>
    <property type="match status" value="1"/>
</dbReference>
<dbReference type="InterPro" id="IPR018497">
    <property type="entry name" value="Peptidase_M13_C"/>
</dbReference>
<evidence type="ECO:0000256" key="6">
    <source>
        <dbReference type="ARBA" id="ARBA00022801"/>
    </source>
</evidence>
<keyword evidence="8" id="KW-0482">Metalloprotease</keyword>
<dbReference type="GO" id="GO:0046872">
    <property type="term" value="F:metal ion binding"/>
    <property type="evidence" value="ECO:0007669"/>
    <property type="project" value="UniProtKB-KW"/>
</dbReference>
<dbReference type="InterPro" id="IPR000718">
    <property type="entry name" value="Peptidase_M13"/>
</dbReference>
<keyword evidence="9" id="KW-0812">Transmembrane</keyword>
<dbReference type="AlphaFoldDB" id="A0A1D2MYM0"/>
<keyword evidence="5" id="KW-0479">Metal-binding</keyword>
<dbReference type="SUPFAM" id="SSF55486">
    <property type="entry name" value="Metalloproteases ('zincins'), catalytic domain"/>
    <property type="match status" value="1"/>
</dbReference>
<evidence type="ECO:0000256" key="9">
    <source>
        <dbReference type="SAM" id="Phobius"/>
    </source>
</evidence>
<dbReference type="STRING" id="48709.A0A1D2MYM0"/>
<reference evidence="12 13" key="1">
    <citation type="journal article" date="2016" name="Genome Biol. Evol.">
        <title>Gene Family Evolution Reflects Adaptation to Soil Environmental Stressors in the Genome of the Collembolan Orchesella cincta.</title>
        <authorList>
            <person name="Faddeeva-Vakhrusheva A."/>
            <person name="Derks M.F."/>
            <person name="Anvar S.Y."/>
            <person name="Agamennone V."/>
            <person name="Suring W."/>
            <person name="Smit S."/>
            <person name="van Straalen N.M."/>
            <person name="Roelofs D."/>
        </authorList>
    </citation>
    <scope>NUCLEOTIDE SEQUENCE [LARGE SCALE GENOMIC DNA]</scope>
    <source>
        <tissue evidence="12">Mixed pool</tissue>
    </source>
</reference>
<dbReference type="GO" id="GO:0005886">
    <property type="term" value="C:plasma membrane"/>
    <property type="evidence" value="ECO:0007669"/>
    <property type="project" value="UniProtKB-SubCell"/>
</dbReference>
<organism evidence="12 13">
    <name type="scientific">Orchesella cincta</name>
    <name type="common">Springtail</name>
    <name type="synonym">Podura cincta</name>
    <dbReference type="NCBI Taxonomy" id="48709"/>
    <lineage>
        <taxon>Eukaryota</taxon>
        <taxon>Metazoa</taxon>
        <taxon>Ecdysozoa</taxon>
        <taxon>Arthropoda</taxon>
        <taxon>Hexapoda</taxon>
        <taxon>Collembola</taxon>
        <taxon>Entomobryomorpha</taxon>
        <taxon>Entomobryoidea</taxon>
        <taxon>Orchesellidae</taxon>
        <taxon>Orchesellinae</taxon>
        <taxon>Orchesella</taxon>
    </lineage>
</organism>
<comment type="cofactor">
    <cofactor evidence="1">
        <name>Zn(2+)</name>
        <dbReference type="ChEBI" id="CHEBI:29105"/>
    </cofactor>
</comment>
<dbReference type="Gene3D" id="3.40.390.10">
    <property type="entry name" value="Collagenase (Catalytic Domain)"/>
    <property type="match status" value="1"/>
</dbReference>
<dbReference type="Pfam" id="PF05649">
    <property type="entry name" value="Peptidase_M13_N"/>
    <property type="match status" value="1"/>
</dbReference>
<keyword evidence="6" id="KW-0378">Hydrolase</keyword>
<accession>A0A1D2MYM0</accession>
<feature type="domain" description="Peptidase M13 C-terminal" evidence="10">
    <location>
        <begin position="544"/>
        <end position="738"/>
    </location>
</feature>
<proteinExistence type="inferred from homology"/>
<gene>
    <name evidence="12" type="ORF">Ocin01_08522</name>
</gene>
<keyword evidence="9" id="KW-0472">Membrane</keyword>
<dbReference type="PANTHER" id="PTHR11733">
    <property type="entry name" value="ZINC METALLOPROTEASE FAMILY M13 NEPRILYSIN-RELATED"/>
    <property type="match status" value="1"/>
</dbReference>
<feature type="transmembrane region" description="Helical" evidence="9">
    <location>
        <begin position="12"/>
        <end position="35"/>
    </location>
</feature>
<keyword evidence="7" id="KW-0862">Zinc</keyword>
<evidence type="ECO:0000256" key="2">
    <source>
        <dbReference type="ARBA" id="ARBA00004401"/>
    </source>
</evidence>
<evidence type="ECO:0000256" key="3">
    <source>
        <dbReference type="ARBA" id="ARBA00007357"/>
    </source>
</evidence>
<comment type="similarity">
    <text evidence="3">Belongs to the peptidase M13 family.</text>
</comment>
<dbReference type="PANTHER" id="PTHR11733:SF133">
    <property type="entry name" value="PHOSPHATE-REGULATING NEUTRAL ENDOPEPTIDASE PHEX"/>
    <property type="match status" value="1"/>
</dbReference>
<comment type="caution">
    <text evidence="12">The sequence shown here is derived from an EMBL/GenBank/DDBJ whole genome shotgun (WGS) entry which is preliminary data.</text>
</comment>
<name>A0A1D2MYM0_ORCCI</name>
<keyword evidence="4" id="KW-0645">Protease</keyword>
<evidence type="ECO:0000259" key="11">
    <source>
        <dbReference type="Pfam" id="PF05649"/>
    </source>
</evidence>
<evidence type="ECO:0000259" key="10">
    <source>
        <dbReference type="Pfam" id="PF01431"/>
    </source>
</evidence>
<evidence type="ECO:0000256" key="5">
    <source>
        <dbReference type="ARBA" id="ARBA00022723"/>
    </source>
</evidence>